<dbReference type="Proteomes" id="UP001060170">
    <property type="component" value="Chromosome 11"/>
</dbReference>
<sequence>MSQSADSLFDGEENEPVRAYAKLEFPQHDFFIRKLSIIIGRRPPTTTSDIKLEEIDVDLGPIRAVSRKHAALFYDSEFGRWCIEVLGRNGCVVDGRWKARSEIIPLRFRTKIQIAERIFYFILPEPPSSPAVVVPAKVNDNNSNHLISPCEFDCEAPDKPPDSEEEEESNSESEDDDDDDDQLPKSEDEPRPPSPPRHEGLNYDQNDRIDFNLIRSESESDSMDDDESLELTQFPGKAPASKAPRKTNTASKAPHPGRGKTDHHYKPQEEESSPSIIVPSGTAISELEPPKPGSRGGKGKSNLLKPSKAPAGQQKSSAEIALPIKERPKIMATITPAGAEIGTATQKPPYTYASLITQALAAQADEDGKMLVSEMCEWMAGVYPFYGAKEKGSDWQSAVRHNLNADKRFKRIERMPTDGGKGNFWTLREEEWVNFDGLELRRQKEIKTTTTRVETKAKETIKTVVGRQLDGAPSRSIGTVARSDIGAHHRTTTNKSTSPTRPSNSHGIRPPPSTPAPTPTSDLPVFSAPDDLPVNPSPTKILHQDSYDQPDPYQFDNEPSFDPTPISNKTPPPPPSLPPPIDPNLLACTIPSPSITRPPLKTTVVPTKPKPSILTVKPATLPTPTPPKPKPKPTTTNTGSKFEIIIQEPTKSSMFNSTPKTQEELKKLIEADPPMYVTGNKLILNKLIFKELKVNQIQSLQKLGPTSAIKILQKFIIGYFKERIKKTSSASSGSGSGGSGAGSSKDMSTQKSNGIQSSSQLHPDHRHSTDPQLSCPNLNPTSSPLITSNPTSSSSSSSDTTTTHPSSSLLKRKTCHFSTPSTSTATSTTRTPDSKLINPDFFNADSLSPLVNPDLTSNPNPNSTGDIHSKKIKLNPG</sequence>
<comment type="caution">
    <text evidence="1">The sequence shown here is derived from an EMBL/GenBank/DDBJ whole genome shotgun (WGS) entry which is preliminary data.</text>
</comment>
<accession>A0ACC0E469</accession>
<protein>
    <submittedName>
        <fullName evidence="1">Uncharacterized protein</fullName>
    </submittedName>
</protein>
<evidence type="ECO:0000313" key="1">
    <source>
        <dbReference type="EMBL" id="KAI7943870.1"/>
    </source>
</evidence>
<name>A0ACC0E469_9BASI</name>
<reference evidence="2" key="1">
    <citation type="journal article" date="2018" name="BMC Genomics">
        <title>Genomic insights into host adaptation between the wheat stripe rust pathogen (Puccinia striiformis f. sp. tritici) and the barley stripe rust pathogen (Puccinia striiformis f. sp. hordei).</title>
        <authorList>
            <person name="Xia C."/>
            <person name="Wang M."/>
            <person name="Yin C."/>
            <person name="Cornejo O.E."/>
            <person name="Hulbert S.H."/>
            <person name="Chen X."/>
        </authorList>
    </citation>
    <scope>NUCLEOTIDE SEQUENCE [LARGE SCALE GENOMIC DNA]</scope>
    <source>
        <strain evidence="2">93-210</strain>
    </source>
</reference>
<dbReference type="EMBL" id="CM045875">
    <property type="protein sequence ID" value="KAI7943870.1"/>
    <property type="molecule type" value="Genomic_DNA"/>
</dbReference>
<keyword evidence="2" id="KW-1185">Reference proteome</keyword>
<proteinExistence type="predicted"/>
<gene>
    <name evidence="1" type="ORF">MJO28_011398</name>
</gene>
<organism evidence="1 2">
    <name type="scientific">Puccinia striiformis f. sp. tritici</name>
    <dbReference type="NCBI Taxonomy" id="168172"/>
    <lineage>
        <taxon>Eukaryota</taxon>
        <taxon>Fungi</taxon>
        <taxon>Dikarya</taxon>
        <taxon>Basidiomycota</taxon>
        <taxon>Pucciniomycotina</taxon>
        <taxon>Pucciniomycetes</taxon>
        <taxon>Pucciniales</taxon>
        <taxon>Pucciniaceae</taxon>
        <taxon>Puccinia</taxon>
    </lineage>
</organism>
<evidence type="ECO:0000313" key="2">
    <source>
        <dbReference type="Proteomes" id="UP001060170"/>
    </source>
</evidence>
<reference evidence="2" key="2">
    <citation type="journal article" date="2018" name="Mol. Plant Microbe Interact.">
        <title>Genome sequence resources for the wheat stripe rust pathogen (Puccinia striiformis f. sp. tritici) and the barley stripe rust pathogen (Puccinia striiformis f. sp. hordei).</title>
        <authorList>
            <person name="Xia C."/>
            <person name="Wang M."/>
            <person name="Yin C."/>
            <person name="Cornejo O.E."/>
            <person name="Hulbert S.H."/>
            <person name="Chen X."/>
        </authorList>
    </citation>
    <scope>NUCLEOTIDE SEQUENCE [LARGE SCALE GENOMIC DNA]</scope>
    <source>
        <strain evidence="2">93-210</strain>
    </source>
</reference>
<reference evidence="1 2" key="3">
    <citation type="journal article" date="2022" name="Microbiol. Spectr.">
        <title>Folding features and dynamics of 3D genome architecture in plant fungal pathogens.</title>
        <authorList>
            <person name="Xia C."/>
        </authorList>
    </citation>
    <scope>NUCLEOTIDE SEQUENCE [LARGE SCALE GENOMIC DNA]</scope>
    <source>
        <strain evidence="1 2">93-210</strain>
    </source>
</reference>